<dbReference type="AlphaFoldDB" id="A0AA88DRU7"/>
<reference evidence="7" key="1">
    <citation type="submission" date="2023-07" db="EMBL/GenBank/DDBJ databases">
        <title>draft genome sequence of fig (Ficus carica).</title>
        <authorList>
            <person name="Takahashi T."/>
            <person name="Nishimura K."/>
        </authorList>
    </citation>
    <scope>NUCLEOTIDE SEQUENCE</scope>
</reference>
<evidence type="ECO:0000313" key="7">
    <source>
        <dbReference type="EMBL" id="GMN60323.1"/>
    </source>
</evidence>
<gene>
    <name evidence="7" type="ORF">TIFTF001_029425</name>
</gene>
<evidence type="ECO:0008006" key="9">
    <source>
        <dbReference type="Google" id="ProtNLM"/>
    </source>
</evidence>
<dbReference type="PANTHER" id="PTHR16201:SF44">
    <property type="entry name" value="SEVEN TRANSMEMBRANE PROTEIN 1"/>
    <property type="match status" value="1"/>
</dbReference>
<evidence type="ECO:0000256" key="5">
    <source>
        <dbReference type="SAM" id="MobiDB-lite"/>
    </source>
</evidence>
<feature type="transmembrane region" description="Helical" evidence="6">
    <location>
        <begin position="96"/>
        <end position="118"/>
    </location>
</feature>
<evidence type="ECO:0000256" key="1">
    <source>
        <dbReference type="ARBA" id="ARBA00004141"/>
    </source>
</evidence>
<comment type="subcellular location">
    <subcellularLocation>
        <location evidence="1">Membrane</location>
        <topology evidence="1">Multi-pass membrane protein</topology>
    </subcellularLocation>
</comment>
<keyword evidence="8" id="KW-1185">Reference proteome</keyword>
<dbReference type="FunFam" id="1.20.1280.290:FF:000012">
    <property type="entry name" value="Vacuolar membrane PQ loop repeat protein"/>
    <property type="match status" value="1"/>
</dbReference>
<dbReference type="SMART" id="SM00679">
    <property type="entry name" value="CTNS"/>
    <property type="match status" value="2"/>
</dbReference>
<evidence type="ECO:0000256" key="6">
    <source>
        <dbReference type="SAM" id="Phobius"/>
    </source>
</evidence>
<keyword evidence="4 6" id="KW-0472">Membrane</keyword>
<dbReference type="InterPro" id="IPR051415">
    <property type="entry name" value="LAAT-1"/>
</dbReference>
<feature type="region of interest" description="Disordered" evidence="5">
    <location>
        <begin position="206"/>
        <end position="254"/>
    </location>
</feature>
<evidence type="ECO:0000256" key="2">
    <source>
        <dbReference type="ARBA" id="ARBA00022692"/>
    </source>
</evidence>
<dbReference type="GO" id="GO:0016020">
    <property type="term" value="C:membrane"/>
    <property type="evidence" value="ECO:0007669"/>
    <property type="project" value="UniProtKB-SubCell"/>
</dbReference>
<keyword evidence="2 6" id="KW-0812">Transmembrane</keyword>
<accession>A0AA88DRU7</accession>
<dbReference type="Pfam" id="PF04193">
    <property type="entry name" value="PQ-loop"/>
    <property type="match status" value="2"/>
</dbReference>
<evidence type="ECO:0000256" key="4">
    <source>
        <dbReference type="ARBA" id="ARBA00023136"/>
    </source>
</evidence>
<dbReference type="PANTHER" id="PTHR16201">
    <property type="entry name" value="SEVEN TRANSMEMBRANE PROTEIN 1-RELATED"/>
    <property type="match status" value="1"/>
</dbReference>
<dbReference type="EMBL" id="BTGU01000098">
    <property type="protein sequence ID" value="GMN60323.1"/>
    <property type="molecule type" value="Genomic_DNA"/>
</dbReference>
<proteinExistence type="predicted"/>
<dbReference type="Gene3D" id="1.20.1280.290">
    <property type="match status" value="2"/>
</dbReference>
<sequence length="418" mass="46018">MRSSGMEICPKGGECAKWAIEYLKYCICSTKDGVSLGLGVVSVVTWTVAEIPQIITNYKQKSTEGLSLAFLATWIIGDIFNLAGCIMEPATLPTQFYMALLYTLITMILVLQAIYYDYVYPRLKHGKHQQKDLRTNQTEDVKPRQSRGGGIDVIQDYYRDISDKNDTIVTVDVLNAPPRLTDIAPNTSSGRDLYYMSARSLSQSSTPPMGSFLAQGTASSSSSSHTRTSLQDPLLASQESAEPESPEPESTSRVKPLLSVVSAMTYLGALNLHLSAVNQNQNAGFVIRVGRRLLQENGGVLQEIGVGEGNAIATFLGWGMAAIYMGGRLPQIFLNMRKGNVEGLNPLMFFFALAGNGTYVASILVSSLDWSVLRPNLPWLVDAGGCVLLDFFILLQYFYIRYWKNKTEEDSSRYSNGV</sequence>
<organism evidence="7 8">
    <name type="scientific">Ficus carica</name>
    <name type="common">Common fig</name>
    <dbReference type="NCBI Taxonomy" id="3494"/>
    <lineage>
        <taxon>Eukaryota</taxon>
        <taxon>Viridiplantae</taxon>
        <taxon>Streptophyta</taxon>
        <taxon>Embryophyta</taxon>
        <taxon>Tracheophyta</taxon>
        <taxon>Spermatophyta</taxon>
        <taxon>Magnoliopsida</taxon>
        <taxon>eudicotyledons</taxon>
        <taxon>Gunneridae</taxon>
        <taxon>Pentapetalae</taxon>
        <taxon>rosids</taxon>
        <taxon>fabids</taxon>
        <taxon>Rosales</taxon>
        <taxon>Moraceae</taxon>
        <taxon>Ficeae</taxon>
        <taxon>Ficus</taxon>
    </lineage>
</organism>
<feature type="transmembrane region" description="Helical" evidence="6">
    <location>
        <begin position="377"/>
        <end position="400"/>
    </location>
</feature>
<feature type="compositionally biased region" description="Basic and acidic residues" evidence="5">
    <location>
        <begin position="129"/>
        <end position="143"/>
    </location>
</feature>
<evidence type="ECO:0000256" key="3">
    <source>
        <dbReference type="ARBA" id="ARBA00022989"/>
    </source>
</evidence>
<feature type="region of interest" description="Disordered" evidence="5">
    <location>
        <begin position="129"/>
        <end position="149"/>
    </location>
</feature>
<protein>
    <recommendedName>
        <fullName evidence="9">Vacuolar amino acid transporter YPQ3</fullName>
    </recommendedName>
</protein>
<feature type="transmembrane region" description="Helical" evidence="6">
    <location>
        <begin position="65"/>
        <end position="84"/>
    </location>
</feature>
<feature type="transmembrane region" description="Helical" evidence="6">
    <location>
        <begin position="344"/>
        <end position="365"/>
    </location>
</feature>
<feature type="compositionally biased region" description="Polar residues" evidence="5">
    <location>
        <begin position="206"/>
        <end position="218"/>
    </location>
</feature>
<comment type="caution">
    <text evidence="7">The sequence shown here is derived from an EMBL/GenBank/DDBJ whole genome shotgun (WGS) entry which is preliminary data.</text>
</comment>
<keyword evidence="3 6" id="KW-1133">Transmembrane helix</keyword>
<dbReference type="FunFam" id="1.20.1280.290:FF:000019">
    <property type="entry name" value="PQ-loop repeat family protein / transmembrane family protein"/>
    <property type="match status" value="1"/>
</dbReference>
<dbReference type="Proteomes" id="UP001187192">
    <property type="component" value="Unassembled WGS sequence"/>
</dbReference>
<name>A0AA88DRU7_FICCA</name>
<evidence type="ECO:0000313" key="8">
    <source>
        <dbReference type="Proteomes" id="UP001187192"/>
    </source>
</evidence>
<dbReference type="InterPro" id="IPR006603">
    <property type="entry name" value="PQ-loop_rpt"/>
</dbReference>